<name>F0XH37_GROCL</name>
<proteinExistence type="predicted"/>
<protein>
    <submittedName>
        <fullName evidence="1">Uncharacterized protein</fullName>
    </submittedName>
</protein>
<reference evidence="1 2" key="1">
    <citation type="journal article" date="2011" name="Proc. Natl. Acad. Sci. U.S.A.">
        <title>Genome and transcriptome analyses of the mountain pine beetle-fungal symbiont Grosmannia clavigera, a lodgepole pine pathogen.</title>
        <authorList>
            <person name="DiGuistini S."/>
            <person name="Wang Y."/>
            <person name="Liao N.Y."/>
            <person name="Taylor G."/>
            <person name="Tanguay P."/>
            <person name="Feau N."/>
            <person name="Henrissat B."/>
            <person name="Chan S.K."/>
            <person name="Hesse-Orce U."/>
            <person name="Alamouti S.M."/>
            <person name="Tsui C.K.M."/>
            <person name="Docking R.T."/>
            <person name="Levasseur A."/>
            <person name="Haridas S."/>
            <person name="Robertson G."/>
            <person name="Birol I."/>
            <person name="Holt R.A."/>
            <person name="Marra M.A."/>
            <person name="Hamelin R.C."/>
            <person name="Hirst M."/>
            <person name="Jones S.J.M."/>
            <person name="Bohlmann J."/>
            <person name="Breuil C."/>
        </authorList>
    </citation>
    <scope>NUCLEOTIDE SEQUENCE [LARGE SCALE GENOMIC DNA]</scope>
    <source>
        <strain evidence="2">kw1407 / UAMH 11150</strain>
    </source>
</reference>
<dbReference type="InParanoid" id="F0XH37"/>
<gene>
    <name evidence="1" type="ORF">CMQ_2989</name>
</gene>
<sequence>MKYNAPYTAIVGPSGIGKSFSIKQIAKTHGAYTLYVNVRTDNGHGYPAKSTIEVPLQGRREDLEQEWDHFLRFYLEMVQLARENGITAGGLFTLTMEQKYSGFGSETTALLEGRLLEKNGDNDHPVGSPSIDMPVILCFDEARTLLQSTKDVEASSFMALRSAAKRLSFQPPASLAKFFIVMIDTTSRITNFVSPRIRDHSQKMLNVILLEPIWRIDTWSVFAQARMPEPDGSETAVSELFRIGRPLWGAFLEAGYTLGDIIWIAMEKLGFDKTTGKLSVSEDSDARDLALLSTRVNFYVGQASLAERLVSGFLRYVVTIAEDRDGLVSTQPREPLPAYAASRILQNLRALHMAIRTWYASIAGGSVNPGDVGEQVSILMLLFAMDDSLRPAENLPGPIPLSLFWKTLFGNDSWGGLDKALRRGALKGGRRPIVAGKPSFCQRIARELTCSYPFRASDKLTGSTREYFKNCFKDGLAALPLEAPLPGGYIGLAMCLRCEQGRGDYHLSDPAAFKRRAVGFPVAIALGIDVYALHGQGSLEENGIRETFCRLLQRWPDLYPESELKVPYVDRLIYPFNHFE</sequence>
<dbReference type="PANTHER" id="PTHR33266:SF1">
    <property type="entry name" value="F-BOX DOMAIN-CONTAINING PROTEIN"/>
    <property type="match status" value="1"/>
</dbReference>
<dbReference type="Proteomes" id="UP000007796">
    <property type="component" value="Unassembled WGS sequence"/>
</dbReference>
<evidence type="ECO:0000313" key="2">
    <source>
        <dbReference type="Proteomes" id="UP000007796"/>
    </source>
</evidence>
<evidence type="ECO:0000313" key="1">
    <source>
        <dbReference type="EMBL" id="EFX03060.1"/>
    </source>
</evidence>
<dbReference type="OrthoDB" id="4225869at2759"/>
<dbReference type="Gene3D" id="3.40.50.300">
    <property type="entry name" value="P-loop containing nucleotide triphosphate hydrolases"/>
    <property type="match status" value="1"/>
</dbReference>
<organism evidence="2">
    <name type="scientific">Grosmannia clavigera (strain kw1407 / UAMH 11150)</name>
    <name type="common">Blue stain fungus</name>
    <name type="synonym">Graphiocladiella clavigera</name>
    <dbReference type="NCBI Taxonomy" id="655863"/>
    <lineage>
        <taxon>Eukaryota</taxon>
        <taxon>Fungi</taxon>
        <taxon>Dikarya</taxon>
        <taxon>Ascomycota</taxon>
        <taxon>Pezizomycotina</taxon>
        <taxon>Sordariomycetes</taxon>
        <taxon>Sordariomycetidae</taxon>
        <taxon>Ophiostomatales</taxon>
        <taxon>Ophiostomataceae</taxon>
        <taxon>Leptographium</taxon>
    </lineage>
</organism>
<dbReference type="EMBL" id="GL629769">
    <property type="protein sequence ID" value="EFX03060.1"/>
    <property type="molecule type" value="Genomic_DNA"/>
</dbReference>
<dbReference type="HOGENOM" id="CLU_470137_0_0_1"/>
<dbReference type="RefSeq" id="XP_014172542.1">
    <property type="nucleotide sequence ID" value="XM_014317067.1"/>
</dbReference>
<dbReference type="AlphaFoldDB" id="F0XH37"/>
<dbReference type="GeneID" id="25976038"/>
<dbReference type="InterPro" id="IPR027417">
    <property type="entry name" value="P-loop_NTPase"/>
</dbReference>
<accession>F0XH37</accession>
<dbReference type="STRING" id="655863.F0XH37"/>
<dbReference type="SUPFAM" id="SSF52540">
    <property type="entry name" value="P-loop containing nucleoside triphosphate hydrolases"/>
    <property type="match status" value="1"/>
</dbReference>
<dbReference type="PANTHER" id="PTHR33266">
    <property type="entry name" value="CHROMOSOME 15, WHOLE GENOME SHOTGUN SEQUENCE"/>
    <property type="match status" value="1"/>
</dbReference>
<keyword evidence="2" id="KW-1185">Reference proteome</keyword>